<keyword evidence="2" id="KW-1185">Reference proteome</keyword>
<proteinExistence type="predicted"/>
<sequence length="50" mass="5512">MLHGYLSLSSEQGDLSEFERSDVSSVMQLLESLEEEISNMNFATVASTAK</sequence>
<comment type="caution">
    <text evidence="1">The sequence shown here is derived from an EMBL/GenBank/DDBJ whole genome shotgun (WGS) entry which is preliminary data.</text>
</comment>
<accession>A0A444IQI3</accession>
<dbReference type="Proteomes" id="UP000288086">
    <property type="component" value="Unassembled WGS sequence"/>
</dbReference>
<name>A0A444IQI3_9BACT</name>
<gene>
    <name evidence="1" type="ORF">VT98_14601</name>
</gene>
<evidence type="ECO:0000313" key="1">
    <source>
        <dbReference type="EMBL" id="RWX43109.1"/>
    </source>
</evidence>
<organism evidence="1 2">
    <name type="scientific">Candidatus Electrothrix communis</name>
    <dbReference type="NCBI Taxonomy" id="1859133"/>
    <lineage>
        <taxon>Bacteria</taxon>
        <taxon>Pseudomonadati</taxon>
        <taxon>Thermodesulfobacteriota</taxon>
        <taxon>Desulfobulbia</taxon>
        <taxon>Desulfobulbales</taxon>
        <taxon>Desulfobulbaceae</taxon>
        <taxon>Candidatus Electrothrix</taxon>
    </lineage>
</organism>
<dbReference type="EMBL" id="MTKP01000460">
    <property type="protein sequence ID" value="RWX43109.1"/>
    <property type="molecule type" value="Genomic_DNA"/>
</dbReference>
<protein>
    <submittedName>
        <fullName evidence="1">Uncharacterized protein</fullName>
    </submittedName>
</protein>
<dbReference type="AlphaFoldDB" id="A0A444IQI3"/>
<evidence type="ECO:0000313" key="2">
    <source>
        <dbReference type="Proteomes" id="UP000288086"/>
    </source>
</evidence>
<reference evidence="1 2" key="1">
    <citation type="submission" date="2017-01" db="EMBL/GenBank/DDBJ databases">
        <title>The cable genome- insights into the physiology and evolution of filamentous bacteria capable of sulfide oxidation via long distance electron transfer.</title>
        <authorList>
            <person name="Schreiber L."/>
            <person name="Bjerg J.T."/>
            <person name="Boggild A."/>
            <person name="Van De Vossenberg J."/>
            <person name="Meysman F."/>
            <person name="Nielsen L.P."/>
            <person name="Schramm A."/>
            <person name="Kjeldsen K.U."/>
        </authorList>
    </citation>
    <scope>NUCLEOTIDE SEQUENCE [LARGE SCALE GENOMIC DNA]</scope>
    <source>
        <strain evidence="1">A1</strain>
    </source>
</reference>